<name>A0A4Y4F096_9GAMM</name>
<dbReference type="SUPFAM" id="SSF56784">
    <property type="entry name" value="HAD-like"/>
    <property type="match status" value="1"/>
</dbReference>
<dbReference type="SFLD" id="SFLDS00003">
    <property type="entry name" value="Haloacid_Dehalogenase"/>
    <property type="match status" value="1"/>
</dbReference>
<dbReference type="GO" id="GO:0009231">
    <property type="term" value="P:riboflavin biosynthetic process"/>
    <property type="evidence" value="ECO:0007669"/>
    <property type="project" value="TreeGrafter"/>
</dbReference>
<dbReference type="Gene3D" id="1.20.120.1600">
    <property type="match status" value="1"/>
</dbReference>
<dbReference type="NCBIfam" id="TIGR01549">
    <property type="entry name" value="HAD-SF-IA-v1"/>
    <property type="match status" value="1"/>
</dbReference>
<dbReference type="InterPro" id="IPR023214">
    <property type="entry name" value="HAD_sf"/>
</dbReference>
<dbReference type="Proteomes" id="UP000319812">
    <property type="component" value="Unassembled WGS sequence"/>
</dbReference>
<dbReference type="InterPro" id="IPR036412">
    <property type="entry name" value="HAD-like_sf"/>
</dbReference>
<gene>
    <name evidence="4" type="ORF">HHA01_26490</name>
</gene>
<accession>A0A4Y4F096</accession>
<proteinExistence type="predicted"/>
<reference evidence="4 5" key="1">
    <citation type="submission" date="2019-06" db="EMBL/GenBank/DDBJ databases">
        <title>Whole genome shotgun sequence of Halomonas halmophila NBRC 15537.</title>
        <authorList>
            <person name="Hosoyama A."/>
            <person name="Uohara A."/>
            <person name="Ohji S."/>
            <person name="Ichikawa N."/>
        </authorList>
    </citation>
    <scope>NUCLEOTIDE SEQUENCE [LARGE SCALE GENOMIC DNA]</scope>
    <source>
        <strain evidence="4 5">NBRC 15537</strain>
    </source>
</reference>
<keyword evidence="5" id="KW-1185">Reference proteome</keyword>
<comment type="caution">
    <text evidence="4">The sequence shown here is derived from an EMBL/GenBank/DDBJ whole genome shotgun (WGS) entry which is preliminary data.</text>
</comment>
<evidence type="ECO:0000256" key="3">
    <source>
        <dbReference type="ARBA" id="ARBA00022842"/>
    </source>
</evidence>
<dbReference type="PANTHER" id="PTHR46470:SF4">
    <property type="entry name" value="5-AMINO-6-(5-PHOSPHO-D-RIBITYLAMINO)URACIL PHOSPHATASE YIGB"/>
    <property type="match status" value="1"/>
</dbReference>
<dbReference type="InterPro" id="IPR051400">
    <property type="entry name" value="HAD-like_hydrolase"/>
</dbReference>
<dbReference type="NCBIfam" id="TIGR01509">
    <property type="entry name" value="HAD-SF-IA-v3"/>
    <property type="match status" value="1"/>
</dbReference>
<evidence type="ECO:0000256" key="1">
    <source>
        <dbReference type="ARBA" id="ARBA00001946"/>
    </source>
</evidence>
<dbReference type="Pfam" id="PF00702">
    <property type="entry name" value="Hydrolase"/>
    <property type="match status" value="1"/>
</dbReference>
<evidence type="ECO:0000313" key="5">
    <source>
        <dbReference type="Proteomes" id="UP000319812"/>
    </source>
</evidence>
<dbReference type="InterPro" id="IPR006439">
    <property type="entry name" value="HAD-SF_hydro_IA"/>
</dbReference>
<evidence type="ECO:0000256" key="2">
    <source>
        <dbReference type="ARBA" id="ARBA00022801"/>
    </source>
</evidence>
<dbReference type="Gene3D" id="3.40.50.1000">
    <property type="entry name" value="HAD superfamily/HAD-like"/>
    <property type="match status" value="1"/>
</dbReference>
<keyword evidence="3" id="KW-0460">Magnesium</keyword>
<protein>
    <submittedName>
        <fullName evidence="4">Hydrolase</fullName>
    </submittedName>
</protein>
<dbReference type="EMBL" id="BJOC01000044">
    <property type="protein sequence ID" value="GED23672.1"/>
    <property type="molecule type" value="Genomic_DNA"/>
</dbReference>
<dbReference type="GO" id="GO:0016787">
    <property type="term" value="F:hydrolase activity"/>
    <property type="evidence" value="ECO:0007669"/>
    <property type="project" value="UniProtKB-KW"/>
</dbReference>
<comment type="cofactor">
    <cofactor evidence="1">
        <name>Mg(2+)</name>
        <dbReference type="ChEBI" id="CHEBI:18420"/>
    </cofactor>
</comment>
<keyword evidence="2 4" id="KW-0378">Hydrolase</keyword>
<evidence type="ECO:0000313" key="4">
    <source>
        <dbReference type="EMBL" id="GED23672.1"/>
    </source>
</evidence>
<dbReference type="RefSeq" id="WP_246053912.1">
    <property type="nucleotide sequence ID" value="NZ_BJOC01000044.1"/>
</dbReference>
<organism evidence="4 5">
    <name type="scientific">Halomonas halmophila</name>
    <dbReference type="NCBI Taxonomy" id="252"/>
    <lineage>
        <taxon>Bacteria</taxon>
        <taxon>Pseudomonadati</taxon>
        <taxon>Pseudomonadota</taxon>
        <taxon>Gammaproteobacteria</taxon>
        <taxon>Oceanospirillales</taxon>
        <taxon>Halomonadaceae</taxon>
        <taxon>Halomonas</taxon>
    </lineage>
</organism>
<dbReference type="PANTHER" id="PTHR46470">
    <property type="entry name" value="N-ACYLNEURAMINATE-9-PHOSPHATASE"/>
    <property type="match status" value="1"/>
</dbReference>
<sequence>MMPTTPRLRALTFDLDDTLWDNQGVMSRTEAGHYAWLDDQLAAWLAQHPGEHRRFSDVISIERYQAHRQQLARQNPLRRGDFTWIRERALVELLEAFGLSRTSAWLWAALTMPRFHAWRLQVSPYPEVEPLLQSLTRQYRLAAITNGNLAFHRLDLSRHFEVIIAAGEMPAPKPDARPFLATLGRLGAKPAETLHVGDSWKEDVLPAIRLGMHAAWIAPHAEPDPTLPEGVHQLSHVRELPALLAKLGR</sequence>
<dbReference type="SFLD" id="SFLDG01129">
    <property type="entry name" value="C1.5:_HAD__Beta-PGM__Phosphata"/>
    <property type="match status" value="1"/>
</dbReference>
<dbReference type="AlphaFoldDB" id="A0A4Y4F096"/>